<proteinExistence type="predicted"/>
<dbReference type="AlphaFoldDB" id="I0GPY2"/>
<evidence type="ECO:0000313" key="3">
    <source>
        <dbReference type="Proteomes" id="UP000007887"/>
    </source>
</evidence>
<dbReference type="HOGENOM" id="CLU_3316837_0_0_9"/>
<keyword evidence="1" id="KW-0472">Membrane</keyword>
<dbReference type="EMBL" id="AP012292">
    <property type="protein sequence ID" value="BAL82819.1"/>
    <property type="molecule type" value="Genomic_DNA"/>
</dbReference>
<keyword evidence="1" id="KW-1133">Transmembrane helix</keyword>
<keyword evidence="1" id="KW-0812">Transmembrane</keyword>
<accession>I0GPY2</accession>
<dbReference type="KEGG" id="sri:SELR_11110"/>
<dbReference type="PATRIC" id="fig|927704.6.peg.1145"/>
<name>I0GPY2_SELRL</name>
<feature type="transmembrane region" description="Helical" evidence="1">
    <location>
        <begin position="18"/>
        <end position="38"/>
    </location>
</feature>
<dbReference type="Proteomes" id="UP000007887">
    <property type="component" value="Chromosome"/>
</dbReference>
<reference evidence="2 3" key="1">
    <citation type="submission" date="2011-10" db="EMBL/GenBank/DDBJ databases">
        <title>Whole genome sequence of Selenomonas ruminantium subsp. lactilytica TAM6421.</title>
        <authorList>
            <person name="Oguchi A."/>
            <person name="Ankai A."/>
            <person name="Kaneko J."/>
            <person name="Yamada-Narita S."/>
            <person name="Fukui S."/>
            <person name="Takahashi M."/>
            <person name="Onodera T."/>
            <person name="Kojima S."/>
            <person name="Fushimi T."/>
            <person name="Abe N."/>
            <person name="Kamio Y."/>
            <person name="Yamazaki S."/>
            <person name="Fujita N."/>
        </authorList>
    </citation>
    <scope>NUCLEOTIDE SEQUENCE [LARGE SCALE GENOMIC DNA]</scope>
    <source>
        <strain evidence="3">NBRC 103574 / TAM6421</strain>
    </source>
</reference>
<sequence length="39" mass="4496">MHHIAQKICFLRTPYFSPWGWCVIIVLVAIISIIADLLL</sequence>
<evidence type="ECO:0000256" key="1">
    <source>
        <dbReference type="SAM" id="Phobius"/>
    </source>
</evidence>
<protein>
    <submittedName>
        <fullName evidence="2">Uncharacterized protein</fullName>
    </submittedName>
</protein>
<gene>
    <name evidence="2" type="ordered locus">SELR_11110</name>
</gene>
<evidence type="ECO:0000313" key="2">
    <source>
        <dbReference type="EMBL" id="BAL82819.1"/>
    </source>
</evidence>
<organism evidence="2 3">
    <name type="scientific">Selenomonas ruminantium subsp. lactilytica (strain NBRC 103574 / TAM6421)</name>
    <dbReference type="NCBI Taxonomy" id="927704"/>
    <lineage>
        <taxon>Bacteria</taxon>
        <taxon>Bacillati</taxon>
        <taxon>Bacillota</taxon>
        <taxon>Negativicutes</taxon>
        <taxon>Selenomonadales</taxon>
        <taxon>Selenomonadaceae</taxon>
        <taxon>Selenomonas</taxon>
    </lineage>
</organism>